<protein>
    <submittedName>
        <fullName evidence="1">Uncharacterized protein</fullName>
    </submittedName>
</protein>
<evidence type="ECO:0000313" key="1">
    <source>
        <dbReference type="EMBL" id="KAI0038806.1"/>
    </source>
</evidence>
<organism evidence="1 2">
    <name type="scientific">Auriscalpium vulgare</name>
    <dbReference type="NCBI Taxonomy" id="40419"/>
    <lineage>
        <taxon>Eukaryota</taxon>
        <taxon>Fungi</taxon>
        <taxon>Dikarya</taxon>
        <taxon>Basidiomycota</taxon>
        <taxon>Agaricomycotina</taxon>
        <taxon>Agaricomycetes</taxon>
        <taxon>Russulales</taxon>
        <taxon>Auriscalpiaceae</taxon>
        <taxon>Auriscalpium</taxon>
    </lineage>
</organism>
<proteinExistence type="predicted"/>
<reference evidence="1" key="1">
    <citation type="submission" date="2021-02" db="EMBL/GenBank/DDBJ databases">
        <authorList>
            <consortium name="DOE Joint Genome Institute"/>
            <person name="Ahrendt S."/>
            <person name="Looney B.P."/>
            <person name="Miyauchi S."/>
            <person name="Morin E."/>
            <person name="Drula E."/>
            <person name="Courty P.E."/>
            <person name="Chicoki N."/>
            <person name="Fauchery L."/>
            <person name="Kohler A."/>
            <person name="Kuo A."/>
            <person name="Labutti K."/>
            <person name="Pangilinan J."/>
            <person name="Lipzen A."/>
            <person name="Riley R."/>
            <person name="Andreopoulos W."/>
            <person name="He G."/>
            <person name="Johnson J."/>
            <person name="Barry K.W."/>
            <person name="Grigoriev I.V."/>
            <person name="Nagy L."/>
            <person name="Hibbett D."/>
            <person name="Henrissat B."/>
            <person name="Matheny P.B."/>
            <person name="Labbe J."/>
            <person name="Martin F."/>
        </authorList>
    </citation>
    <scope>NUCLEOTIDE SEQUENCE</scope>
    <source>
        <strain evidence="1">FP105234-sp</strain>
    </source>
</reference>
<reference evidence="1" key="2">
    <citation type="journal article" date="2022" name="New Phytol.">
        <title>Evolutionary transition to the ectomycorrhizal habit in the genomes of a hyperdiverse lineage of mushroom-forming fungi.</title>
        <authorList>
            <person name="Looney B."/>
            <person name="Miyauchi S."/>
            <person name="Morin E."/>
            <person name="Drula E."/>
            <person name="Courty P.E."/>
            <person name="Kohler A."/>
            <person name="Kuo A."/>
            <person name="LaButti K."/>
            <person name="Pangilinan J."/>
            <person name="Lipzen A."/>
            <person name="Riley R."/>
            <person name="Andreopoulos W."/>
            <person name="He G."/>
            <person name="Johnson J."/>
            <person name="Nolan M."/>
            <person name="Tritt A."/>
            <person name="Barry K.W."/>
            <person name="Grigoriev I.V."/>
            <person name="Nagy L.G."/>
            <person name="Hibbett D."/>
            <person name="Henrissat B."/>
            <person name="Matheny P.B."/>
            <person name="Labbe J."/>
            <person name="Martin F.M."/>
        </authorList>
    </citation>
    <scope>NUCLEOTIDE SEQUENCE</scope>
    <source>
        <strain evidence="1">FP105234-sp</strain>
    </source>
</reference>
<evidence type="ECO:0000313" key="2">
    <source>
        <dbReference type="Proteomes" id="UP000814033"/>
    </source>
</evidence>
<name>A0ACB8R5G6_9AGAM</name>
<comment type="caution">
    <text evidence="1">The sequence shown here is derived from an EMBL/GenBank/DDBJ whole genome shotgun (WGS) entry which is preliminary data.</text>
</comment>
<accession>A0ACB8R5G6</accession>
<dbReference type="EMBL" id="MU276409">
    <property type="protein sequence ID" value="KAI0038806.1"/>
    <property type="molecule type" value="Genomic_DNA"/>
</dbReference>
<dbReference type="Proteomes" id="UP000814033">
    <property type="component" value="Unassembled WGS sequence"/>
</dbReference>
<gene>
    <name evidence="1" type="ORF">FA95DRAFT_1613086</name>
</gene>
<keyword evidence="2" id="KW-1185">Reference proteome</keyword>
<sequence>MSSLPASLFDLGKASRSAALCLLAYDYLITFDAEVNFVWRQRKCTWSFWLYIFNRFFPIAWILFASIALNSGTILTQMYVPGCIFNFTASEVVPLLVTVGVQLILQMRVYALYELSKRLRYVLLIGCTAELVAMLALIPSSVIRIIHIHWVSTPTGCYYSSDIGITMFWIPALAFEPVLCALVAWKAWGAAAARWMRLRRSRVCEVAGGSLDLDDVLPLVTLMARDSLVYFLGIYSVLVALTIASVARFDSFIVIMLPWTYALPSVLGSRVVLHMRELMLAENAPSLPSTRGVEMLVFATGSAAGAQQDDSNMYRSSSSQVDEERGSAASVNG</sequence>